<organism evidence="7 8">
    <name type="scientific">Ruixingdingia sedimenti</name>
    <dbReference type="NCBI Taxonomy" id="3073604"/>
    <lineage>
        <taxon>Bacteria</taxon>
        <taxon>Pseudomonadati</taxon>
        <taxon>Pseudomonadota</taxon>
        <taxon>Alphaproteobacteria</taxon>
        <taxon>Rhodobacterales</taxon>
        <taxon>Paracoccaceae</taxon>
        <taxon>Ruixingdingia</taxon>
    </lineage>
</organism>
<gene>
    <name evidence="7" type="ORF">RGD00_19410</name>
</gene>
<feature type="region of interest" description="Disordered" evidence="5">
    <location>
        <begin position="80"/>
        <end position="100"/>
    </location>
</feature>
<keyword evidence="8" id="KW-1185">Reference proteome</keyword>
<evidence type="ECO:0000256" key="5">
    <source>
        <dbReference type="SAM" id="MobiDB-lite"/>
    </source>
</evidence>
<evidence type="ECO:0000313" key="8">
    <source>
        <dbReference type="Proteomes" id="UP001247754"/>
    </source>
</evidence>
<keyword evidence="2" id="KW-0805">Transcription regulation</keyword>
<evidence type="ECO:0000256" key="2">
    <source>
        <dbReference type="ARBA" id="ARBA00023015"/>
    </source>
</evidence>
<evidence type="ECO:0000313" key="7">
    <source>
        <dbReference type="EMBL" id="MDR5654784.1"/>
    </source>
</evidence>
<feature type="compositionally biased region" description="Low complexity" evidence="5">
    <location>
        <begin position="89"/>
        <end position="100"/>
    </location>
</feature>
<dbReference type="SUPFAM" id="SSF47413">
    <property type="entry name" value="lambda repressor-like DNA-binding domains"/>
    <property type="match status" value="1"/>
</dbReference>
<dbReference type="RefSeq" id="WP_310458930.1">
    <property type="nucleotide sequence ID" value="NZ_JAVKPH010000034.1"/>
</dbReference>
<comment type="similarity">
    <text evidence="1">Belongs to the ner transcriptional regulatory family.</text>
</comment>
<sequence>MTKQDAVMDWPAVVAELHRNGMTLTELAKRNGLNPNVFRQVKNRTSYKAQKIIADFIGQKPENIWPSRYPKGKPRILDTNKYPPVASQKAGAAADGKVAA</sequence>
<proteinExistence type="inferred from homology"/>
<evidence type="ECO:0000256" key="3">
    <source>
        <dbReference type="ARBA" id="ARBA00023125"/>
    </source>
</evidence>
<dbReference type="InterPro" id="IPR038722">
    <property type="entry name" value="Ner_HTH_dom"/>
</dbReference>
<name>A0ABU1FD18_9RHOB</name>
<evidence type="ECO:0000256" key="1">
    <source>
        <dbReference type="ARBA" id="ARBA00006157"/>
    </source>
</evidence>
<feature type="domain" description="Ner winged helix-turn-helix DNA-binding" evidence="6">
    <location>
        <begin position="13"/>
        <end position="79"/>
    </location>
</feature>
<keyword evidence="4" id="KW-0804">Transcription</keyword>
<dbReference type="InterPro" id="IPR010982">
    <property type="entry name" value="Lambda_DNA-bd_dom_sf"/>
</dbReference>
<dbReference type="Pfam" id="PF13693">
    <property type="entry name" value="HTH_35"/>
    <property type="match status" value="1"/>
</dbReference>
<evidence type="ECO:0000256" key="4">
    <source>
        <dbReference type="ARBA" id="ARBA00023163"/>
    </source>
</evidence>
<reference evidence="7 8" key="1">
    <citation type="submission" date="2023-09" db="EMBL/GenBank/DDBJ databases">
        <title>Xinfangfangia sedmenti sp. nov., isolated the sedment.</title>
        <authorList>
            <person name="Xu L."/>
        </authorList>
    </citation>
    <scope>NUCLEOTIDE SEQUENCE [LARGE SCALE GENOMIC DNA]</scope>
    <source>
        <strain evidence="7 8">LG-4</strain>
    </source>
</reference>
<dbReference type="Proteomes" id="UP001247754">
    <property type="component" value="Unassembled WGS sequence"/>
</dbReference>
<protein>
    <submittedName>
        <fullName evidence="7">Helix-turn-helix domain-containing protein</fullName>
    </submittedName>
</protein>
<comment type="caution">
    <text evidence="7">The sequence shown here is derived from an EMBL/GenBank/DDBJ whole genome shotgun (WGS) entry which is preliminary data.</text>
</comment>
<accession>A0ABU1FD18</accession>
<dbReference type="EMBL" id="JAVKPH010000034">
    <property type="protein sequence ID" value="MDR5654784.1"/>
    <property type="molecule type" value="Genomic_DNA"/>
</dbReference>
<evidence type="ECO:0000259" key="6">
    <source>
        <dbReference type="Pfam" id="PF13693"/>
    </source>
</evidence>
<dbReference type="Gene3D" id="1.10.260.40">
    <property type="entry name" value="lambda repressor-like DNA-binding domains"/>
    <property type="match status" value="1"/>
</dbReference>
<keyword evidence="3" id="KW-0238">DNA-binding</keyword>